<evidence type="ECO:0000256" key="6">
    <source>
        <dbReference type="ARBA" id="ARBA00022737"/>
    </source>
</evidence>
<evidence type="ECO:0000256" key="15">
    <source>
        <dbReference type="SAM" id="Phobius"/>
    </source>
</evidence>
<feature type="transmembrane region" description="Helical" evidence="15">
    <location>
        <begin position="443"/>
        <end position="461"/>
    </location>
</feature>
<organism evidence="18">
    <name type="scientific">Hirudo verbana</name>
    <dbReference type="NCBI Taxonomy" id="311461"/>
    <lineage>
        <taxon>Eukaryota</taxon>
        <taxon>Metazoa</taxon>
        <taxon>Spiralia</taxon>
        <taxon>Lophotrochozoa</taxon>
        <taxon>Annelida</taxon>
        <taxon>Clitellata</taxon>
        <taxon>Hirudinea</taxon>
        <taxon>Hirudinida</taxon>
        <taxon>Hirudiniformes</taxon>
        <taxon>Hirudinidae</taxon>
        <taxon>Hirudo</taxon>
    </lineage>
</organism>
<dbReference type="PANTHER" id="PTHR45628:SF7">
    <property type="entry name" value="VOLTAGE-DEPENDENT CALCIUM CHANNEL TYPE A SUBUNIT ALPHA-1"/>
    <property type="match status" value="1"/>
</dbReference>
<evidence type="ECO:0000256" key="10">
    <source>
        <dbReference type="ARBA" id="ARBA00023065"/>
    </source>
</evidence>
<evidence type="ECO:0000256" key="2">
    <source>
        <dbReference type="ARBA" id="ARBA00022448"/>
    </source>
</evidence>
<keyword evidence="2" id="KW-0813">Transport</keyword>
<evidence type="ECO:0000256" key="5">
    <source>
        <dbReference type="ARBA" id="ARBA00022692"/>
    </source>
</evidence>
<keyword evidence="13" id="KW-0407">Ion channel</keyword>
<dbReference type="GO" id="GO:0007268">
    <property type="term" value="P:chemical synaptic transmission"/>
    <property type="evidence" value="ECO:0007669"/>
    <property type="project" value="TreeGrafter"/>
</dbReference>
<evidence type="ECO:0000256" key="4">
    <source>
        <dbReference type="ARBA" id="ARBA00022673"/>
    </source>
</evidence>
<keyword evidence="11 15" id="KW-0472">Membrane</keyword>
<keyword evidence="8" id="KW-0851">Voltage-gated channel</keyword>
<dbReference type="GO" id="GO:0005891">
    <property type="term" value="C:voltage-gated calcium channel complex"/>
    <property type="evidence" value="ECO:0007669"/>
    <property type="project" value="TreeGrafter"/>
</dbReference>
<evidence type="ECO:0000259" key="16">
    <source>
        <dbReference type="Pfam" id="PF00520"/>
    </source>
</evidence>
<dbReference type="PANTHER" id="PTHR45628">
    <property type="entry name" value="VOLTAGE-DEPENDENT CALCIUM CHANNEL TYPE A SUBUNIT ALPHA-1"/>
    <property type="match status" value="1"/>
</dbReference>
<feature type="transmembrane region" description="Helical" evidence="15">
    <location>
        <begin position="473"/>
        <end position="495"/>
    </location>
</feature>
<dbReference type="GO" id="GO:0045202">
    <property type="term" value="C:synapse"/>
    <property type="evidence" value="ECO:0007669"/>
    <property type="project" value="GOC"/>
</dbReference>
<name>A0A2S1WM75_9ANNE</name>
<dbReference type="SUPFAM" id="SSF81324">
    <property type="entry name" value="Voltage-gated potassium channels"/>
    <property type="match status" value="2"/>
</dbReference>
<keyword evidence="4" id="KW-0107">Calcium channel</keyword>
<evidence type="ECO:0000256" key="12">
    <source>
        <dbReference type="ARBA" id="ARBA00023180"/>
    </source>
</evidence>
<dbReference type="AlphaFoldDB" id="A0A2S1WM75"/>
<keyword evidence="5 15" id="KW-0812">Transmembrane</keyword>
<keyword evidence="12" id="KW-0325">Glycoprotein</keyword>
<feature type="transmembrane region" description="Helical" evidence="15">
    <location>
        <begin position="190"/>
        <end position="208"/>
    </location>
</feature>
<evidence type="ECO:0000256" key="14">
    <source>
        <dbReference type="SAM" id="MobiDB-lite"/>
    </source>
</evidence>
<comment type="subcellular location">
    <subcellularLocation>
        <location evidence="1">Membrane</location>
        <topology evidence="1">Multi-pass membrane protein</topology>
    </subcellularLocation>
</comment>
<sequence length="804" mass="91621">MRRKSMVPQSGHFQEEAEPTIEIVKPTTGSDPQVQSPGEVNRGYLDELPVETQVTSPVPSLSSPGSPAQQNGVPPMAPQEYHYPDEGNRPVPILPYSSLFIFSSTNPARKFCHFFVNLRWFNWFIIVIILASCAELAMEDPVTFDSYYNFILSQFDYSFTAVFLAEVVLKVIDLGFVLHKGSYCRDLWNVLDLFIVVCAIAGIAFAGSSTNLDTVKSLRVLRVLRPLKTINRIKKLKAVFDGLVTAVKKVMLIMSLYLLFQIIFAIIAVQLFMGRFCYCTDLSMRTEENCKGEYIEYTGNSFEALNREWSRFDFNFDNIGASLLTLFVVQTRSGWPDILKNAMDSSQRDQGPILEYNNNMAIFFIVYFLVFPFFFVNLFVALIVVTFQEQGEKELEELNLDKNQRNCLEFVVNSNPVDCYMPNVKNRIRLRVWKAIISKPFDYLMFVLISLNTITLMMKFYNQPQWYDSLLSYANIFFTVAFTVEAVVKMFGYGIKNYFRQAWNVFDFITVLGSIVDVTVYYTVEGSMKTLGFLKLFRAMRLIKLLKQSASIRMLLWTFFQAVKALPYVLIIIGLLFFVYAVIGMQLFGTIGLDNSSSINRQANFQNFPNALLLLFRCSTLDNWDGVLVSCLSGQTCDTKSYPPGTNPPPTCGTEAAIVYFVSFNFITAFMMLNLFIAVIMDNFDYLTRDSSILGPHHLDSYIQKWGVYDPTASSYISYTDAYELLRELEPPVGFGKKCPWKLAYRKLIRMNMPINEYGKVHFKTTMFALIREALSIKVTNGEFVIVTPRSSSSSSSSLSSGQT</sequence>
<evidence type="ECO:0000313" key="18">
    <source>
        <dbReference type="EMBL" id="AWJ68256.1"/>
    </source>
</evidence>
<feature type="domain" description="Ion transport" evidence="16">
    <location>
        <begin position="439"/>
        <end position="691"/>
    </location>
</feature>
<dbReference type="Gene3D" id="1.10.287.70">
    <property type="match status" value="2"/>
</dbReference>
<dbReference type="Pfam" id="PF00520">
    <property type="entry name" value="Ion_trans"/>
    <property type="match status" value="2"/>
</dbReference>
<feature type="transmembrane region" description="Helical" evidence="15">
    <location>
        <begin position="361"/>
        <end position="387"/>
    </location>
</feature>
<dbReference type="FunFam" id="1.10.287.70:FF:000117">
    <property type="entry name" value="Voltage-gated Ca2+ channel, alpha subunit"/>
    <property type="match status" value="1"/>
</dbReference>
<feature type="domain" description="Ion transport" evidence="16">
    <location>
        <begin position="119"/>
        <end position="393"/>
    </location>
</feature>
<keyword evidence="6" id="KW-0677">Repeat</keyword>
<evidence type="ECO:0000256" key="8">
    <source>
        <dbReference type="ARBA" id="ARBA00022882"/>
    </source>
</evidence>
<dbReference type="InterPro" id="IPR027359">
    <property type="entry name" value="Volt_channel_dom_sf"/>
</dbReference>
<keyword evidence="7" id="KW-0106">Calcium</keyword>
<dbReference type="Gene3D" id="1.10.238.10">
    <property type="entry name" value="EF-hand"/>
    <property type="match status" value="1"/>
</dbReference>
<dbReference type="InterPro" id="IPR031649">
    <property type="entry name" value="GPHH_dom"/>
</dbReference>
<evidence type="ECO:0000256" key="13">
    <source>
        <dbReference type="ARBA" id="ARBA00023303"/>
    </source>
</evidence>
<dbReference type="InterPro" id="IPR050599">
    <property type="entry name" value="VDCC_alpha-1_subunit"/>
</dbReference>
<feature type="transmembrane region" description="Helical" evidence="15">
    <location>
        <begin position="250"/>
        <end position="273"/>
    </location>
</feature>
<protein>
    <submittedName>
        <fullName evidence="18">Putative voltage-dependent calcium channel 4</fullName>
    </submittedName>
</protein>
<feature type="region of interest" description="Disordered" evidence="14">
    <location>
        <begin position="1"/>
        <end position="84"/>
    </location>
</feature>
<evidence type="ECO:0000256" key="11">
    <source>
        <dbReference type="ARBA" id="ARBA00023136"/>
    </source>
</evidence>
<evidence type="ECO:0000259" key="17">
    <source>
        <dbReference type="Pfam" id="PF16905"/>
    </source>
</evidence>
<keyword evidence="3" id="KW-0109">Calcium transport</keyword>
<dbReference type="FunFam" id="1.20.120.350:FF:000011">
    <property type="entry name" value="Voltage-dependent N-type calcium channel subunit alpha"/>
    <property type="match status" value="1"/>
</dbReference>
<dbReference type="InterPro" id="IPR005821">
    <property type="entry name" value="Ion_trans_dom"/>
</dbReference>
<evidence type="ECO:0000256" key="1">
    <source>
        <dbReference type="ARBA" id="ARBA00004141"/>
    </source>
</evidence>
<accession>A0A2S1WM75</accession>
<dbReference type="GO" id="GO:0098703">
    <property type="term" value="P:calcium ion import across plasma membrane"/>
    <property type="evidence" value="ECO:0007669"/>
    <property type="project" value="TreeGrafter"/>
</dbReference>
<feature type="domain" description="Voltage-dependent L-type calcium channel IQ-associated" evidence="17">
    <location>
        <begin position="702"/>
        <end position="754"/>
    </location>
</feature>
<dbReference type="Gene3D" id="1.20.120.350">
    <property type="entry name" value="Voltage-gated potassium channels. Chain C"/>
    <property type="match status" value="2"/>
</dbReference>
<evidence type="ECO:0000256" key="3">
    <source>
        <dbReference type="ARBA" id="ARBA00022568"/>
    </source>
</evidence>
<feature type="transmembrane region" description="Helical" evidence="15">
    <location>
        <begin position="501"/>
        <end position="524"/>
    </location>
</feature>
<proteinExistence type="evidence at transcript level"/>
<dbReference type="GO" id="GO:0008331">
    <property type="term" value="F:high voltage-gated calcium channel activity"/>
    <property type="evidence" value="ECO:0007669"/>
    <property type="project" value="TreeGrafter"/>
</dbReference>
<feature type="compositionally biased region" description="Polar residues" evidence="14">
    <location>
        <begin position="27"/>
        <end position="38"/>
    </location>
</feature>
<feature type="compositionally biased region" description="Low complexity" evidence="14">
    <location>
        <begin position="56"/>
        <end position="67"/>
    </location>
</feature>
<reference evidence="18" key="1">
    <citation type="submission" date="2018-02" db="EMBL/GenBank/DDBJ databases">
        <title>Hirudo verbana central nervous system transcriptome analysis of ion channel and receptor content.</title>
        <authorList>
            <person name="Northcutt A.J."/>
            <person name="Schulz D.J."/>
            <person name="Mesce K.A."/>
        </authorList>
    </citation>
    <scope>NUCLEOTIDE SEQUENCE</scope>
</reference>
<evidence type="ECO:0000256" key="7">
    <source>
        <dbReference type="ARBA" id="ARBA00022837"/>
    </source>
</evidence>
<evidence type="ECO:0000256" key="9">
    <source>
        <dbReference type="ARBA" id="ARBA00022989"/>
    </source>
</evidence>
<dbReference type="EMBL" id="MG973403">
    <property type="protein sequence ID" value="AWJ68256.1"/>
    <property type="molecule type" value="mRNA"/>
</dbReference>
<feature type="transmembrane region" description="Helical" evidence="15">
    <location>
        <begin position="120"/>
        <end position="137"/>
    </location>
</feature>
<dbReference type="Pfam" id="PF16905">
    <property type="entry name" value="GPHH"/>
    <property type="match status" value="1"/>
</dbReference>
<feature type="transmembrane region" description="Helical" evidence="15">
    <location>
        <begin position="569"/>
        <end position="593"/>
    </location>
</feature>
<keyword evidence="10" id="KW-0406">Ion transport</keyword>
<feature type="transmembrane region" description="Helical" evidence="15">
    <location>
        <begin position="657"/>
        <end position="681"/>
    </location>
</feature>
<keyword evidence="9 15" id="KW-1133">Transmembrane helix</keyword>